<protein>
    <submittedName>
        <fullName evidence="7">DODA-type extradiol aromatic ring-opening family dioxygenase</fullName>
        <ecNumber evidence="7">1.13.-.-</ecNumber>
    </submittedName>
</protein>
<reference evidence="8" key="1">
    <citation type="journal article" date="2019" name="Int. J. Syst. Evol. Microbiol.">
        <title>The Global Catalogue of Microorganisms (GCM) 10K type strain sequencing project: providing services to taxonomists for standard genome sequencing and annotation.</title>
        <authorList>
            <consortium name="The Broad Institute Genomics Platform"/>
            <consortium name="The Broad Institute Genome Sequencing Center for Infectious Disease"/>
            <person name="Wu L."/>
            <person name="Ma J."/>
        </authorList>
    </citation>
    <scope>NUCLEOTIDE SEQUENCE [LARGE SCALE GENOMIC DNA]</scope>
    <source>
        <strain evidence="8">KCTC 52168</strain>
    </source>
</reference>
<dbReference type="Pfam" id="PF02900">
    <property type="entry name" value="LigB"/>
    <property type="match status" value="1"/>
</dbReference>
<evidence type="ECO:0000256" key="5">
    <source>
        <dbReference type="ARBA" id="ARBA00023002"/>
    </source>
</evidence>
<name>A0ABV7H6B8_9BURK</name>
<dbReference type="PIRSF" id="PIRSF006157">
    <property type="entry name" value="Doxgns_DODA"/>
    <property type="match status" value="1"/>
</dbReference>
<dbReference type="CDD" id="cd07363">
    <property type="entry name" value="45_DOPA_Dioxygenase"/>
    <property type="match status" value="1"/>
</dbReference>
<dbReference type="GO" id="GO:0051213">
    <property type="term" value="F:dioxygenase activity"/>
    <property type="evidence" value="ECO:0007669"/>
    <property type="project" value="UniProtKB-KW"/>
</dbReference>
<keyword evidence="7" id="KW-0223">Dioxygenase</keyword>
<sequence>MNASTAARAPSLFVSHGAPTLAIEPGIIGPKLSALGESLHDVRAWVIVSPHWMTRGLQVMAAEQPATVHDFGGYPAELYTLQYPAPGSAALAQRVLALLQAAGLPATANPQHGRDHGAWVPMRYLRPQADQPALQVSLPHDATPASAYTLGRALEPLRDEGVAVLGSGSLTHNLAEWRGGAAPAAYATAFAQWAETVLTSGDEAALLDYRRRAPHAERAHPTDEHLLPLMMAAGAAGAQFTDASQRAVQRIDGGIQDGVLSMDAYRFG</sequence>
<evidence type="ECO:0000256" key="1">
    <source>
        <dbReference type="ARBA" id="ARBA00001947"/>
    </source>
</evidence>
<gene>
    <name evidence="7" type="ORF">ACFOEN_10545</name>
</gene>
<dbReference type="EC" id="1.13.-.-" evidence="7"/>
<comment type="similarity">
    <text evidence="2">Belongs to the DODA-type extradiol aromatic ring-opening dioxygenase family.</text>
</comment>
<proteinExistence type="inferred from homology"/>
<dbReference type="PANTHER" id="PTHR30096:SF0">
    <property type="entry name" value="4,5-DOPA DIOXYGENASE EXTRADIOL-LIKE PROTEIN"/>
    <property type="match status" value="1"/>
</dbReference>
<keyword evidence="3" id="KW-0479">Metal-binding</keyword>
<keyword evidence="4" id="KW-0862">Zinc</keyword>
<dbReference type="Proteomes" id="UP001595556">
    <property type="component" value="Unassembled WGS sequence"/>
</dbReference>
<evidence type="ECO:0000256" key="2">
    <source>
        <dbReference type="ARBA" id="ARBA00007581"/>
    </source>
</evidence>
<evidence type="ECO:0000256" key="4">
    <source>
        <dbReference type="ARBA" id="ARBA00022833"/>
    </source>
</evidence>
<organism evidence="7 8">
    <name type="scientific">Piscinibacterium candidicorallinum</name>
    <dbReference type="NCBI Taxonomy" id="1793872"/>
    <lineage>
        <taxon>Bacteria</taxon>
        <taxon>Pseudomonadati</taxon>
        <taxon>Pseudomonadota</taxon>
        <taxon>Betaproteobacteria</taxon>
        <taxon>Burkholderiales</taxon>
        <taxon>Piscinibacterium</taxon>
    </lineage>
</organism>
<dbReference type="InterPro" id="IPR014436">
    <property type="entry name" value="Extradiol_dOase_DODA"/>
</dbReference>
<dbReference type="Gene3D" id="3.40.830.10">
    <property type="entry name" value="LigB-like"/>
    <property type="match status" value="1"/>
</dbReference>
<feature type="domain" description="Extradiol ring-cleavage dioxygenase class III enzyme subunit B" evidence="6">
    <location>
        <begin position="42"/>
        <end position="241"/>
    </location>
</feature>
<keyword evidence="8" id="KW-1185">Reference proteome</keyword>
<evidence type="ECO:0000313" key="7">
    <source>
        <dbReference type="EMBL" id="MFC3148081.1"/>
    </source>
</evidence>
<dbReference type="PANTHER" id="PTHR30096">
    <property type="entry name" value="4,5-DOPA DIOXYGENASE EXTRADIOL-LIKE PROTEIN"/>
    <property type="match status" value="1"/>
</dbReference>
<evidence type="ECO:0000313" key="8">
    <source>
        <dbReference type="Proteomes" id="UP001595556"/>
    </source>
</evidence>
<comment type="cofactor">
    <cofactor evidence="1">
        <name>Zn(2+)</name>
        <dbReference type="ChEBI" id="CHEBI:29105"/>
    </cofactor>
</comment>
<dbReference type="EMBL" id="JBHRTI010000004">
    <property type="protein sequence ID" value="MFC3148081.1"/>
    <property type="molecule type" value="Genomic_DNA"/>
</dbReference>
<dbReference type="SUPFAM" id="SSF53213">
    <property type="entry name" value="LigB-like"/>
    <property type="match status" value="1"/>
</dbReference>
<keyword evidence="5 7" id="KW-0560">Oxidoreductase</keyword>
<comment type="caution">
    <text evidence="7">The sequence shown here is derived from an EMBL/GenBank/DDBJ whole genome shotgun (WGS) entry which is preliminary data.</text>
</comment>
<dbReference type="InterPro" id="IPR004183">
    <property type="entry name" value="Xdiol_dOase_suB"/>
</dbReference>
<accession>A0ABV7H6B8</accession>
<dbReference type="RefSeq" id="WP_377303692.1">
    <property type="nucleotide sequence ID" value="NZ_CP180191.1"/>
</dbReference>
<evidence type="ECO:0000256" key="3">
    <source>
        <dbReference type="ARBA" id="ARBA00022723"/>
    </source>
</evidence>
<evidence type="ECO:0000259" key="6">
    <source>
        <dbReference type="Pfam" id="PF02900"/>
    </source>
</evidence>